<comment type="caution">
    <text evidence="4">The sequence shown here is derived from an EMBL/GenBank/DDBJ whole genome shotgun (WGS) entry which is preliminary data.</text>
</comment>
<dbReference type="Pfam" id="PF00881">
    <property type="entry name" value="Nitroreductase"/>
    <property type="match status" value="1"/>
</dbReference>
<keyword evidence="5" id="KW-1185">Reference proteome</keyword>
<dbReference type="InterPro" id="IPR000415">
    <property type="entry name" value="Nitroreductase-like"/>
</dbReference>
<dbReference type="SUPFAM" id="SSF55469">
    <property type="entry name" value="FMN-dependent nitroreductase-like"/>
    <property type="match status" value="1"/>
</dbReference>
<evidence type="ECO:0000256" key="2">
    <source>
        <dbReference type="ARBA" id="ARBA00023002"/>
    </source>
</evidence>
<organism evidence="4 5">
    <name type="scientific">Amycolatopsis acidiphila</name>
    <dbReference type="NCBI Taxonomy" id="715473"/>
    <lineage>
        <taxon>Bacteria</taxon>
        <taxon>Bacillati</taxon>
        <taxon>Actinomycetota</taxon>
        <taxon>Actinomycetes</taxon>
        <taxon>Pseudonocardiales</taxon>
        <taxon>Pseudonocardiaceae</taxon>
        <taxon>Amycolatopsis</taxon>
    </lineage>
</organism>
<keyword evidence="2" id="KW-0560">Oxidoreductase</keyword>
<dbReference type="GO" id="GO:0016491">
    <property type="term" value="F:oxidoreductase activity"/>
    <property type="evidence" value="ECO:0007669"/>
    <property type="project" value="UniProtKB-KW"/>
</dbReference>
<accession>A0A558APA5</accession>
<gene>
    <name evidence="4" type="ORF">FNH06_01305</name>
</gene>
<dbReference type="InterPro" id="IPR029479">
    <property type="entry name" value="Nitroreductase"/>
</dbReference>
<reference evidence="4 5" key="1">
    <citation type="submission" date="2019-07" db="EMBL/GenBank/DDBJ databases">
        <title>New species of Amycolatopsis and Streptomyces.</title>
        <authorList>
            <person name="Duangmal K."/>
            <person name="Teo W.F.A."/>
            <person name="Lipun K."/>
        </authorList>
    </citation>
    <scope>NUCLEOTIDE SEQUENCE [LARGE SCALE GENOMIC DNA]</scope>
    <source>
        <strain evidence="4 5">JCM 30562</strain>
    </source>
</reference>
<dbReference type="Proteomes" id="UP000318578">
    <property type="component" value="Unassembled WGS sequence"/>
</dbReference>
<dbReference type="OrthoDB" id="9798230at2"/>
<dbReference type="AlphaFoldDB" id="A0A558APA5"/>
<protein>
    <submittedName>
        <fullName evidence="4">Nitroreductase</fullName>
    </submittedName>
</protein>
<evidence type="ECO:0000259" key="3">
    <source>
        <dbReference type="Pfam" id="PF00881"/>
    </source>
</evidence>
<proteinExistence type="inferred from homology"/>
<dbReference type="PANTHER" id="PTHR43673:SF10">
    <property type="entry name" value="NADH DEHYDROGENASE_NAD(P)H NITROREDUCTASE XCC3605-RELATED"/>
    <property type="match status" value="1"/>
</dbReference>
<evidence type="ECO:0000313" key="5">
    <source>
        <dbReference type="Proteomes" id="UP000318578"/>
    </source>
</evidence>
<evidence type="ECO:0000313" key="4">
    <source>
        <dbReference type="EMBL" id="TVT26087.1"/>
    </source>
</evidence>
<dbReference type="EMBL" id="VJZA01000001">
    <property type="protein sequence ID" value="TVT26087.1"/>
    <property type="molecule type" value="Genomic_DNA"/>
</dbReference>
<sequence length="169" mass="18823">MELWDALTSRRNVRTYDDRPIPGDDLDRILDAARRAPSSRNTQPWDFVVVTERDRLRRLAQVWQGAGHVATSAATVALVGPVTPGEGERVEYDLGQATMCLMLAATDLGVGSAHAAVGDQALARELLGLPQDRYCAYLVALGYPADRPLKPIRHPNRRPFDEVVHREQW</sequence>
<dbReference type="PANTHER" id="PTHR43673">
    <property type="entry name" value="NAD(P)H NITROREDUCTASE YDGI-RELATED"/>
    <property type="match status" value="1"/>
</dbReference>
<comment type="similarity">
    <text evidence="1">Belongs to the nitroreductase family.</text>
</comment>
<dbReference type="Gene3D" id="3.40.109.10">
    <property type="entry name" value="NADH Oxidase"/>
    <property type="match status" value="1"/>
</dbReference>
<evidence type="ECO:0000256" key="1">
    <source>
        <dbReference type="ARBA" id="ARBA00007118"/>
    </source>
</evidence>
<feature type="domain" description="Nitroreductase" evidence="3">
    <location>
        <begin position="8"/>
        <end position="62"/>
    </location>
</feature>
<name>A0A558APA5_9PSEU</name>
<dbReference type="RefSeq" id="WP_144632262.1">
    <property type="nucleotide sequence ID" value="NZ_BNAX01000008.1"/>
</dbReference>